<reference evidence="2" key="1">
    <citation type="submission" date="2018-04" db="EMBL/GenBank/DDBJ databases">
        <title>WGS assembly of Panicum hallii.</title>
        <authorList>
            <person name="Lovell J."/>
            <person name="Jenkins J."/>
            <person name="Lowry D."/>
            <person name="Mamidi S."/>
            <person name="Sreedasyam A."/>
            <person name="Weng X."/>
            <person name="Barry K."/>
            <person name="Bonette J."/>
            <person name="Campitelli B."/>
            <person name="Daum C."/>
            <person name="Gordon S."/>
            <person name="Gould B."/>
            <person name="Lipzen A."/>
            <person name="Macqueen A."/>
            <person name="Palacio-Mejia J."/>
            <person name="Plott C."/>
            <person name="Shakirov E."/>
            <person name="Shu S."/>
            <person name="Yoshinaga Y."/>
            <person name="Zane M."/>
            <person name="Rokhsar D."/>
            <person name="Grimwood J."/>
            <person name="Schmutz J."/>
            <person name="Juenger T."/>
        </authorList>
    </citation>
    <scope>NUCLEOTIDE SEQUENCE [LARGE SCALE GENOMIC DNA]</scope>
    <source>
        <strain evidence="2">FIL2</strain>
    </source>
</reference>
<proteinExistence type="predicted"/>
<organism evidence="2">
    <name type="scientific">Panicum hallii</name>
    <dbReference type="NCBI Taxonomy" id="206008"/>
    <lineage>
        <taxon>Eukaryota</taxon>
        <taxon>Viridiplantae</taxon>
        <taxon>Streptophyta</taxon>
        <taxon>Embryophyta</taxon>
        <taxon>Tracheophyta</taxon>
        <taxon>Spermatophyta</taxon>
        <taxon>Magnoliopsida</taxon>
        <taxon>Liliopsida</taxon>
        <taxon>Poales</taxon>
        <taxon>Poaceae</taxon>
        <taxon>PACMAD clade</taxon>
        <taxon>Panicoideae</taxon>
        <taxon>Panicodae</taxon>
        <taxon>Paniceae</taxon>
        <taxon>Panicinae</taxon>
        <taxon>Panicum</taxon>
        <taxon>Panicum sect. Panicum</taxon>
    </lineage>
</organism>
<evidence type="ECO:0000256" key="1">
    <source>
        <dbReference type="SAM" id="MobiDB-lite"/>
    </source>
</evidence>
<feature type="compositionally biased region" description="Basic and acidic residues" evidence="1">
    <location>
        <begin position="122"/>
        <end position="132"/>
    </location>
</feature>
<feature type="compositionally biased region" description="Low complexity" evidence="1">
    <location>
        <begin position="136"/>
        <end position="151"/>
    </location>
</feature>
<name>A0A2S3IH55_9POAL</name>
<feature type="region of interest" description="Disordered" evidence="1">
    <location>
        <begin position="1"/>
        <end position="69"/>
    </location>
</feature>
<protein>
    <submittedName>
        <fullName evidence="2">Uncharacterized protein</fullName>
    </submittedName>
</protein>
<dbReference type="EMBL" id="CM008054">
    <property type="protein sequence ID" value="PAN44430.2"/>
    <property type="molecule type" value="Genomic_DNA"/>
</dbReference>
<gene>
    <name evidence="2" type="ORF">PAHAL_9G043300</name>
</gene>
<dbReference type="Proteomes" id="UP000243499">
    <property type="component" value="Chromosome 9"/>
</dbReference>
<accession>A0A2S3IH55</accession>
<dbReference type="Gramene" id="PAN44430">
    <property type="protein sequence ID" value="PAN44430"/>
    <property type="gene ID" value="PAHAL_9G043300"/>
</dbReference>
<feature type="region of interest" description="Disordered" evidence="1">
    <location>
        <begin position="82"/>
        <end position="151"/>
    </location>
</feature>
<evidence type="ECO:0000313" key="2">
    <source>
        <dbReference type="EMBL" id="PAN44430.2"/>
    </source>
</evidence>
<feature type="compositionally biased region" description="Basic and acidic residues" evidence="1">
    <location>
        <begin position="28"/>
        <end position="42"/>
    </location>
</feature>
<sequence>MPPPPAARSHSLLQKAAPTTAQKARGSRVIDRRARFPHDAAPFHRNPAPRMRQPATIAAKPQRRSNLPPGYLQKVAQASAFIPQQRHQERNTKRKLFPRRGEGLQGFNFKPEEASNQQKMKRMYEHPWERGLRGASGSNSNTSNHSNQCTD</sequence>
<dbReference type="AlphaFoldDB" id="A0A2S3IH55"/>